<dbReference type="PROSITE" id="PS50097">
    <property type="entry name" value="BTB"/>
    <property type="match status" value="1"/>
</dbReference>
<evidence type="ECO:0000313" key="2">
    <source>
        <dbReference type="EMBL" id="KAF1964006.1"/>
    </source>
</evidence>
<dbReference type="Gene3D" id="3.30.710.10">
    <property type="entry name" value="Potassium Channel Kv1.1, Chain A"/>
    <property type="match status" value="1"/>
</dbReference>
<feature type="domain" description="BTB" evidence="1">
    <location>
        <begin position="10"/>
        <end position="74"/>
    </location>
</feature>
<dbReference type="GO" id="GO:0051260">
    <property type="term" value="P:protein homooligomerization"/>
    <property type="evidence" value="ECO:0007669"/>
    <property type="project" value="InterPro"/>
</dbReference>
<sequence>METVPDTLPSIVTLDVGGRKFKTLLSTLTSMSEYFRAFFSGTWTCTPEKDGSYFIDASPDIFEQLLQYMRRPRIFPLFWSKSSGFDYGMYQRLGHEARFFQINELSDWIERQGYLDEIASIDHITPKSIKGDEEINHNFFLKTRHVYLCPRGITVHRDQLEKCGAACHRAQAGTAVQYEEENYVDVIATTKSFCDGYEETRITCSTWRWSDAAASTY</sequence>
<dbReference type="InterPro" id="IPR000210">
    <property type="entry name" value="BTB/POZ_dom"/>
</dbReference>
<evidence type="ECO:0000313" key="3">
    <source>
        <dbReference type="Proteomes" id="UP000800036"/>
    </source>
</evidence>
<dbReference type="SMART" id="SM00225">
    <property type="entry name" value="BTB"/>
    <property type="match status" value="1"/>
</dbReference>
<dbReference type="Pfam" id="PF02214">
    <property type="entry name" value="BTB_2"/>
    <property type="match status" value="1"/>
</dbReference>
<evidence type="ECO:0000259" key="1">
    <source>
        <dbReference type="PROSITE" id="PS50097"/>
    </source>
</evidence>
<dbReference type="AlphaFoldDB" id="A0A6A5UM53"/>
<reference evidence="2" key="1">
    <citation type="journal article" date="2020" name="Stud. Mycol.">
        <title>101 Dothideomycetes genomes: a test case for predicting lifestyles and emergence of pathogens.</title>
        <authorList>
            <person name="Haridas S."/>
            <person name="Albert R."/>
            <person name="Binder M."/>
            <person name="Bloem J."/>
            <person name="Labutti K."/>
            <person name="Salamov A."/>
            <person name="Andreopoulos B."/>
            <person name="Baker S."/>
            <person name="Barry K."/>
            <person name="Bills G."/>
            <person name="Bluhm B."/>
            <person name="Cannon C."/>
            <person name="Castanera R."/>
            <person name="Culley D."/>
            <person name="Daum C."/>
            <person name="Ezra D."/>
            <person name="Gonzalez J."/>
            <person name="Henrissat B."/>
            <person name="Kuo A."/>
            <person name="Liang C."/>
            <person name="Lipzen A."/>
            <person name="Lutzoni F."/>
            <person name="Magnuson J."/>
            <person name="Mondo S."/>
            <person name="Nolan M."/>
            <person name="Ohm R."/>
            <person name="Pangilinan J."/>
            <person name="Park H.-J."/>
            <person name="Ramirez L."/>
            <person name="Alfaro M."/>
            <person name="Sun H."/>
            <person name="Tritt A."/>
            <person name="Yoshinaga Y."/>
            <person name="Zwiers L.-H."/>
            <person name="Turgeon B."/>
            <person name="Goodwin S."/>
            <person name="Spatafora J."/>
            <person name="Crous P."/>
            <person name="Grigoriev I."/>
        </authorList>
    </citation>
    <scope>NUCLEOTIDE SEQUENCE</scope>
    <source>
        <strain evidence="2">CBS 107.79</strain>
    </source>
</reference>
<dbReference type="OrthoDB" id="2414723at2759"/>
<dbReference type="EMBL" id="ML976819">
    <property type="protein sequence ID" value="KAF1964006.1"/>
    <property type="molecule type" value="Genomic_DNA"/>
</dbReference>
<proteinExistence type="predicted"/>
<dbReference type="PANTHER" id="PTHR11145:SF8">
    <property type="entry name" value="RE57120P"/>
    <property type="match status" value="1"/>
</dbReference>
<dbReference type="InterPro" id="IPR003131">
    <property type="entry name" value="T1-type_BTB"/>
</dbReference>
<keyword evidence="3" id="KW-1185">Reference proteome</keyword>
<name>A0A6A5UM53_9PLEO</name>
<dbReference type="SUPFAM" id="SSF54695">
    <property type="entry name" value="POZ domain"/>
    <property type="match status" value="1"/>
</dbReference>
<dbReference type="Proteomes" id="UP000800036">
    <property type="component" value="Unassembled WGS sequence"/>
</dbReference>
<accession>A0A6A5UM53</accession>
<gene>
    <name evidence="2" type="ORF">BU23DRAFT_548060</name>
</gene>
<dbReference type="InterPro" id="IPR011333">
    <property type="entry name" value="SKP1/BTB/POZ_sf"/>
</dbReference>
<dbReference type="CDD" id="cd18316">
    <property type="entry name" value="BTB_POZ_KCTD-like"/>
    <property type="match status" value="1"/>
</dbReference>
<dbReference type="InterPro" id="IPR045068">
    <property type="entry name" value="BACURD1-3"/>
</dbReference>
<dbReference type="PANTHER" id="PTHR11145">
    <property type="entry name" value="BTB/POZ DOMAIN-CONTAINING ADAPTER FOR CUL3-MEDIATED RHOA DEGRADATION PROTEIN FAMILY MEMBER"/>
    <property type="match status" value="1"/>
</dbReference>
<protein>
    <recommendedName>
        <fullName evidence="1">BTB domain-containing protein</fullName>
    </recommendedName>
</protein>
<organism evidence="2 3">
    <name type="scientific">Bimuria novae-zelandiae CBS 107.79</name>
    <dbReference type="NCBI Taxonomy" id="1447943"/>
    <lineage>
        <taxon>Eukaryota</taxon>
        <taxon>Fungi</taxon>
        <taxon>Dikarya</taxon>
        <taxon>Ascomycota</taxon>
        <taxon>Pezizomycotina</taxon>
        <taxon>Dothideomycetes</taxon>
        <taxon>Pleosporomycetidae</taxon>
        <taxon>Pleosporales</taxon>
        <taxon>Massarineae</taxon>
        <taxon>Didymosphaeriaceae</taxon>
        <taxon>Bimuria</taxon>
    </lineage>
</organism>